<dbReference type="PANTHER" id="PTHR37184:SF2">
    <property type="entry name" value="CLAVATA3_ESR (CLE)-RELATED PROTEIN 43"/>
    <property type="match status" value="1"/>
</dbReference>
<evidence type="ECO:0000256" key="1">
    <source>
        <dbReference type="SAM" id="SignalP"/>
    </source>
</evidence>
<name>A0ABD0VN37_DENTH</name>
<evidence type="ECO:0000313" key="2">
    <source>
        <dbReference type="EMBL" id="KAL0924206.1"/>
    </source>
</evidence>
<keyword evidence="1" id="KW-0732">Signal</keyword>
<protein>
    <submittedName>
        <fullName evidence="2">Uncharacterized protein</fullName>
    </submittedName>
</protein>
<reference evidence="2 3" key="1">
    <citation type="journal article" date="2024" name="Plant Biotechnol. J.">
        <title>Dendrobium thyrsiflorum genome and its molecular insights into genes involved in important horticultural traits.</title>
        <authorList>
            <person name="Chen B."/>
            <person name="Wang J.Y."/>
            <person name="Zheng P.J."/>
            <person name="Li K.L."/>
            <person name="Liang Y.M."/>
            <person name="Chen X.F."/>
            <person name="Zhang C."/>
            <person name="Zhao X."/>
            <person name="He X."/>
            <person name="Zhang G.Q."/>
            <person name="Liu Z.J."/>
            <person name="Xu Q."/>
        </authorList>
    </citation>
    <scope>NUCLEOTIDE SEQUENCE [LARGE SCALE GENOMIC DNA]</scope>
    <source>
        <strain evidence="2">GZMU011</strain>
    </source>
</reference>
<proteinExistence type="predicted"/>
<accession>A0ABD0VN37</accession>
<keyword evidence="3" id="KW-1185">Reference proteome</keyword>
<evidence type="ECO:0000313" key="3">
    <source>
        <dbReference type="Proteomes" id="UP001552299"/>
    </source>
</evidence>
<feature type="signal peptide" evidence="1">
    <location>
        <begin position="1"/>
        <end position="27"/>
    </location>
</feature>
<dbReference type="EMBL" id="JANQDX010000005">
    <property type="protein sequence ID" value="KAL0924206.1"/>
    <property type="molecule type" value="Genomic_DNA"/>
</dbReference>
<dbReference type="InterPro" id="IPR040274">
    <property type="entry name" value="CLE27/CLE43"/>
</dbReference>
<dbReference type="PANTHER" id="PTHR37184">
    <property type="entry name" value="CLAVATA3/ESR (CLE)-RELATED PROTEIN 27"/>
    <property type="match status" value="1"/>
</dbReference>
<gene>
    <name evidence="2" type="ORF">M5K25_005018</name>
</gene>
<feature type="chain" id="PRO_5044772937" evidence="1">
    <location>
        <begin position="28"/>
        <end position="94"/>
    </location>
</feature>
<comment type="caution">
    <text evidence="2">The sequence shown here is derived from an EMBL/GenBank/DDBJ whole genome shotgun (WGS) entry which is preliminary data.</text>
</comment>
<dbReference type="AlphaFoldDB" id="A0ABD0VN37"/>
<sequence length="94" mass="10321">MPTSTRQQTLLCLAILFISICTLQAEACGLRCRAAAIRAFPAETETFIGSRPAPVPASQFYDDKRPVPSCPDRLHNRSVSVGLCRETDWVGVKL</sequence>
<organism evidence="2 3">
    <name type="scientific">Dendrobium thyrsiflorum</name>
    <name type="common">Pinecone-like raceme dendrobium</name>
    <name type="synonym">Orchid</name>
    <dbReference type="NCBI Taxonomy" id="117978"/>
    <lineage>
        <taxon>Eukaryota</taxon>
        <taxon>Viridiplantae</taxon>
        <taxon>Streptophyta</taxon>
        <taxon>Embryophyta</taxon>
        <taxon>Tracheophyta</taxon>
        <taxon>Spermatophyta</taxon>
        <taxon>Magnoliopsida</taxon>
        <taxon>Liliopsida</taxon>
        <taxon>Asparagales</taxon>
        <taxon>Orchidaceae</taxon>
        <taxon>Epidendroideae</taxon>
        <taxon>Malaxideae</taxon>
        <taxon>Dendrobiinae</taxon>
        <taxon>Dendrobium</taxon>
    </lineage>
</organism>
<dbReference type="Proteomes" id="UP001552299">
    <property type="component" value="Unassembled WGS sequence"/>
</dbReference>